<accession>A0AAE1NPN3</accession>
<dbReference type="InterPro" id="IPR048280">
    <property type="entry name" value="COX6B-like"/>
</dbReference>
<dbReference type="Proteomes" id="UP001292094">
    <property type="component" value="Unassembled WGS sequence"/>
</dbReference>
<dbReference type="Pfam" id="PF02297">
    <property type="entry name" value="COX6B"/>
    <property type="match status" value="1"/>
</dbReference>
<keyword evidence="5" id="KW-1185">Reference proteome</keyword>
<evidence type="ECO:0000313" key="4">
    <source>
        <dbReference type="EMBL" id="KAK4292975.1"/>
    </source>
</evidence>
<dbReference type="GO" id="GO:0042775">
    <property type="term" value="P:mitochondrial ATP synthesis coupled electron transport"/>
    <property type="evidence" value="ECO:0007669"/>
    <property type="project" value="TreeGrafter"/>
</dbReference>
<dbReference type="PANTHER" id="PTHR46690:SF1">
    <property type="entry name" value="CYTOCHROME C OXIDASE ASSEMBLY FACTOR 6 HOMOLOG"/>
    <property type="match status" value="1"/>
</dbReference>
<evidence type="ECO:0000313" key="5">
    <source>
        <dbReference type="Proteomes" id="UP001292094"/>
    </source>
</evidence>
<reference evidence="4" key="1">
    <citation type="submission" date="2023-11" db="EMBL/GenBank/DDBJ databases">
        <title>Genome assemblies of two species of porcelain crab, Petrolisthes cinctipes and Petrolisthes manimaculis (Anomura: Porcellanidae).</title>
        <authorList>
            <person name="Angst P."/>
        </authorList>
    </citation>
    <scope>NUCLEOTIDE SEQUENCE</scope>
    <source>
        <strain evidence="4">PB745_02</strain>
        <tissue evidence="4">Gill</tissue>
    </source>
</reference>
<proteinExistence type="predicted"/>
<protein>
    <submittedName>
        <fullName evidence="4">Uncharacterized protein</fullName>
    </submittedName>
</protein>
<evidence type="ECO:0000256" key="3">
    <source>
        <dbReference type="ARBA" id="ARBA00023157"/>
    </source>
</evidence>
<dbReference type="AlphaFoldDB" id="A0AAE1NPN3"/>
<keyword evidence="3" id="KW-1015">Disulfide bond</keyword>
<sequence length="121" mass="14234">MLVGQVVVQFSKWVSITLAHDFLSCSAEVLIKHWVSMPREEGEKKSQFPNKEARYQCWDARDKYWQCLDNGGTEESCKELRSGYESLCSASWVKHFDRKRQYLIFKEQMKEGYDPVEAKKS</sequence>
<name>A0AAE1NPN3_9EUCA</name>
<dbReference type="Gene3D" id="1.10.10.140">
    <property type="entry name" value="Cytochrome c oxidase, subunit VIb"/>
    <property type="match status" value="1"/>
</dbReference>
<dbReference type="GO" id="GO:0008535">
    <property type="term" value="P:respiratory chain complex IV assembly"/>
    <property type="evidence" value="ECO:0007669"/>
    <property type="project" value="InterPro"/>
</dbReference>
<keyword evidence="2" id="KW-0496">Mitochondrion</keyword>
<dbReference type="EMBL" id="JAWZYT010004671">
    <property type="protein sequence ID" value="KAK4292975.1"/>
    <property type="molecule type" value="Genomic_DNA"/>
</dbReference>
<gene>
    <name evidence="4" type="ORF">Pmani_034297</name>
</gene>
<dbReference type="PANTHER" id="PTHR46690">
    <property type="entry name" value="CYTOCHROME C OXIDASE ASSEMBLY FACTOR 6 HOMOLOG"/>
    <property type="match status" value="1"/>
</dbReference>
<comment type="subcellular location">
    <subcellularLocation>
        <location evidence="1">Mitochondrion</location>
    </subcellularLocation>
</comment>
<dbReference type="SUPFAM" id="SSF47694">
    <property type="entry name" value="Cytochrome c oxidase subunit h"/>
    <property type="match status" value="1"/>
</dbReference>
<dbReference type="InterPro" id="IPR042289">
    <property type="entry name" value="COA6"/>
</dbReference>
<organism evidence="4 5">
    <name type="scientific">Petrolisthes manimaculis</name>
    <dbReference type="NCBI Taxonomy" id="1843537"/>
    <lineage>
        <taxon>Eukaryota</taxon>
        <taxon>Metazoa</taxon>
        <taxon>Ecdysozoa</taxon>
        <taxon>Arthropoda</taxon>
        <taxon>Crustacea</taxon>
        <taxon>Multicrustacea</taxon>
        <taxon>Malacostraca</taxon>
        <taxon>Eumalacostraca</taxon>
        <taxon>Eucarida</taxon>
        <taxon>Decapoda</taxon>
        <taxon>Pleocyemata</taxon>
        <taxon>Anomura</taxon>
        <taxon>Galatheoidea</taxon>
        <taxon>Porcellanidae</taxon>
        <taxon>Petrolisthes</taxon>
    </lineage>
</organism>
<evidence type="ECO:0000256" key="1">
    <source>
        <dbReference type="ARBA" id="ARBA00004173"/>
    </source>
</evidence>
<evidence type="ECO:0000256" key="2">
    <source>
        <dbReference type="ARBA" id="ARBA00023128"/>
    </source>
</evidence>
<comment type="caution">
    <text evidence="4">The sequence shown here is derived from an EMBL/GenBank/DDBJ whole genome shotgun (WGS) entry which is preliminary data.</text>
</comment>
<dbReference type="InterPro" id="IPR036549">
    <property type="entry name" value="CX6/COA6-like_sf"/>
</dbReference>
<dbReference type="GO" id="GO:0005739">
    <property type="term" value="C:mitochondrion"/>
    <property type="evidence" value="ECO:0007669"/>
    <property type="project" value="UniProtKB-SubCell"/>
</dbReference>